<accession>A0ABR2CFB3</accession>
<sequence length="333" mass="37894">MEKEAEPYPKAKMDYLRSICDCDREIPVQQQIIDSFAASFPTSLHFIKALALDTAQNHAKLAKMKTNLREAEDELLKVLAAKTRKEAKQMDTRDSISATKARVEKLRRIVQVQRARRDEYGSIISQESLALAKNEEKVKHTIEENGEIYEAISWYNRVLGFQIEGGYGVKFTFTDMNIENPKQEYSFTIRHADDAYSVLDCDPPLNGIKELVNELNRTNGLFKFVRIMREKFQEAAALGLQPQSTSFHLCSSAISMSGPALSVSTDGSESSTKKNEHRMPLQEVNGPVKEVNHRSKSSEKTNENKIYDGRFNRLPRKPTKIFNCRSPLLEAKK</sequence>
<evidence type="ECO:0000256" key="8">
    <source>
        <dbReference type="ARBA" id="ARBA00023328"/>
    </source>
</evidence>
<evidence type="ECO:0000256" key="11">
    <source>
        <dbReference type="SAM" id="MobiDB-lite"/>
    </source>
</evidence>
<comment type="caution">
    <text evidence="13">The sequence shown here is derived from an EMBL/GenBank/DDBJ whole genome shotgun (WGS) entry which is preliminary data.</text>
</comment>
<dbReference type="InterPro" id="IPR013255">
    <property type="entry name" value="Spc25_C"/>
</dbReference>
<comment type="subcellular location">
    <subcellularLocation>
        <location evidence="1">Chromosome</location>
        <location evidence="1">Centromere</location>
    </subcellularLocation>
    <subcellularLocation>
        <location evidence="9">Nucleus</location>
    </subcellularLocation>
    <subcellularLocation>
        <location evidence="9">Chromosome</location>
        <location evidence="9">Centromere</location>
        <location evidence="9">Kinetochore</location>
    </subcellularLocation>
</comment>
<evidence type="ECO:0000256" key="1">
    <source>
        <dbReference type="ARBA" id="ARBA00004584"/>
    </source>
</evidence>
<feature type="coiled-coil region" evidence="10">
    <location>
        <begin position="61"/>
        <end position="88"/>
    </location>
</feature>
<evidence type="ECO:0000256" key="2">
    <source>
        <dbReference type="ARBA" id="ARBA00006379"/>
    </source>
</evidence>
<feature type="compositionally biased region" description="Basic and acidic residues" evidence="11">
    <location>
        <begin position="271"/>
        <end position="280"/>
    </location>
</feature>
<dbReference type="CDD" id="cd23784">
    <property type="entry name" value="RWD_Spc25"/>
    <property type="match status" value="1"/>
</dbReference>
<keyword evidence="8 9" id="KW-0137">Centromere</keyword>
<proteinExistence type="inferred from homology"/>
<gene>
    <name evidence="13" type="ORF">V6N12_017380</name>
</gene>
<keyword evidence="9" id="KW-0995">Kinetochore</keyword>
<evidence type="ECO:0000259" key="12">
    <source>
        <dbReference type="Pfam" id="PF08234"/>
    </source>
</evidence>
<keyword evidence="3 9" id="KW-0158">Chromosome</keyword>
<name>A0ABR2CFB3_9ROSI</name>
<feature type="domain" description="Chromosome segregation protein Spc25 C-terminal" evidence="12">
    <location>
        <begin position="168"/>
        <end position="233"/>
    </location>
</feature>
<keyword evidence="5 9" id="KW-0498">Mitosis</keyword>
<dbReference type="Gene3D" id="3.30.457.50">
    <property type="entry name" value="Chromosome segregation protein Spc25"/>
    <property type="match status" value="1"/>
</dbReference>
<evidence type="ECO:0000313" key="13">
    <source>
        <dbReference type="EMBL" id="KAK8518225.1"/>
    </source>
</evidence>
<comment type="similarity">
    <text evidence="2 9">Belongs to the SPC25 family.</text>
</comment>
<reference evidence="13 14" key="1">
    <citation type="journal article" date="2024" name="G3 (Bethesda)">
        <title>Genome assembly of Hibiscus sabdariffa L. provides insights into metabolisms of medicinal natural products.</title>
        <authorList>
            <person name="Kim T."/>
        </authorList>
    </citation>
    <scope>NUCLEOTIDE SEQUENCE [LARGE SCALE GENOMIC DNA]</scope>
    <source>
        <strain evidence="13">TK-2024</strain>
        <tissue evidence="13">Old leaves</tissue>
    </source>
</reference>
<keyword evidence="7 9" id="KW-0131">Cell cycle</keyword>
<evidence type="ECO:0000256" key="3">
    <source>
        <dbReference type="ARBA" id="ARBA00022454"/>
    </source>
</evidence>
<dbReference type="PANTHER" id="PTHR14281:SF0">
    <property type="entry name" value="KINETOCHORE PROTEIN SPC25"/>
    <property type="match status" value="1"/>
</dbReference>
<keyword evidence="4 9" id="KW-0132">Cell division</keyword>
<keyword evidence="6 10" id="KW-0175">Coiled coil</keyword>
<evidence type="ECO:0000256" key="6">
    <source>
        <dbReference type="ARBA" id="ARBA00023054"/>
    </source>
</evidence>
<dbReference type="PANTHER" id="PTHR14281">
    <property type="entry name" value="KINETOCHORE PROTEIN SPC25-RELATED"/>
    <property type="match status" value="1"/>
</dbReference>
<dbReference type="Pfam" id="PF08234">
    <property type="entry name" value="Spindle_Spc25"/>
    <property type="match status" value="1"/>
</dbReference>
<evidence type="ECO:0000256" key="7">
    <source>
        <dbReference type="ARBA" id="ARBA00023306"/>
    </source>
</evidence>
<organism evidence="13 14">
    <name type="scientific">Hibiscus sabdariffa</name>
    <name type="common">roselle</name>
    <dbReference type="NCBI Taxonomy" id="183260"/>
    <lineage>
        <taxon>Eukaryota</taxon>
        <taxon>Viridiplantae</taxon>
        <taxon>Streptophyta</taxon>
        <taxon>Embryophyta</taxon>
        <taxon>Tracheophyta</taxon>
        <taxon>Spermatophyta</taxon>
        <taxon>Magnoliopsida</taxon>
        <taxon>eudicotyledons</taxon>
        <taxon>Gunneridae</taxon>
        <taxon>Pentapetalae</taxon>
        <taxon>rosids</taxon>
        <taxon>malvids</taxon>
        <taxon>Malvales</taxon>
        <taxon>Malvaceae</taxon>
        <taxon>Malvoideae</taxon>
        <taxon>Hibiscus</taxon>
    </lineage>
</organism>
<feature type="compositionally biased region" description="Basic and acidic residues" evidence="11">
    <location>
        <begin position="290"/>
        <end position="306"/>
    </location>
</feature>
<comment type="subunit">
    <text evidence="9">Component of the NDC80 complex.</text>
</comment>
<evidence type="ECO:0000256" key="4">
    <source>
        <dbReference type="ARBA" id="ARBA00022618"/>
    </source>
</evidence>
<evidence type="ECO:0000313" key="14">
    <source>
        <dbReference type="Proteomes" id="UP001472677"/>
    </source>
</evidence>
<evidence type="ECO:0000256" key="10">
    <source>
        <dbReference type="SAM" id="Coils"/>
    </source>
</evidence>
<evidence type="ECO:0000256" key="5">
    <source>
        <dbReference type="ARBA" id="ARBA00022776"/>
    </source>
</evidence>
<evidence type="ECO:0000256" key="9">
    <source>
        <dbReference type="RuleBase" id="RU367150"/>
    </source>
</evidence>
<dbReference type="EMBL" id="JBBPBM010000053">
    <property type="protein sequence ID" value="KAK8518225.1"/>
    <property type="molecule type" value="Genomic_DNA"/>
</dbReference>
<dbReference type="Proteomes" id="UP001472677">
    <property type="component" value="Unassembled WGS sequence"/>
</dbReference>
<keyword evidence="14" id="KW-1185">Reference proteome</keyword>
<feature type="region of interest" description="Disordered" evidence="11">
    <location>
        <begin position="261"/>
        <end position="306"/>
    </location>
</feature>
<dbReference type="InterPro" id="IPR045143">
    <property type="entry name" value="Spc25"/>
</dbReference>
<keyword evidence="9" id="KW-0539">Nucleus</keyword>
<comment type="function">
    <text evidence="9">Acts as a component of the essential kinetochore-associated NDC80 complex, which is required for chromosome segregation and spindle checkpoint activity.</text>
</comment>
<protein>
    <recommendedName>
        <fullName evidence="9">Kinetochore protein SPC25</fullName>
    </recommendedName>
</protein>